<name>A0ABY7K2Z5_9ACTN</name>
<dbReference type="RefSeq" id="WP_269444042.1">
    <property type="nucleotide sequence ID" value="NZ_CP097463.1"/>
</dbReference>
<accession>A0ABY7K2Z5</accession>
<dbReference type="InterPro" id="IPR023393">
    <property type="entry name" value="START-like_dom_sf"/>
</dbReference>
<dbReference type="InterPro" id="IPR013538">
    <property type="entry name" value="ASHA1/2-like_C"/>
</dbReference>
<comment type="similarity">
    <text evidence="1">Belongs to the AHA1 family.</text>
</comment>
<evidence type="ECO:0000259" key="2">
    <source>
        <dbReference type="Pfam" id="PF08327"/>
    </source>
</evidence>
<keyword evidence="4" id="KW-1185">Reference proteome</keyword>
<dbReference type="Proteomes" id="UP001164693">
    <property type="component" value="Chromosome"/>
</dbReference>
<dbReference type="Gene3D" id="3.30.530.20">
    <property type="match status" value="1"/>
</dbReference>
<evidence type="ECO:0000256" key="1">
    <source>
        <dbReference type="ARBA" id="ARBA00006817"/>
    </source>
</evidence>
<gene>
    <name evidence="3" type="ORF">M6B22_01735</name>
</gene>
<proteinExistence type="inferred from homology"/>
<sequence>MTAPDLTATMAATQVYRVYIRATAEAIWTAITDPDWTVRYGYGGYAHYELRAGGRYYVTPDDAFRAGAEARGNVLPEVIIEGEVLECDPPRKLVTTFRMLMDPAIAAEPLTRITHEIADRGNGTCALTVTHELEGAPRLAMILGGAWEDGGAGGGYAWVLSDLKTLLETGSPMAGAQ</sequence>
<feature type="domain" description="Activator of Hsp90 ATPase homologue 1/2-like C-terminal" evidence="2">
    <location>
        <begin position="22"/>
        <end position="152"/>
    </location>
</feature>
<evidence type="ECO:0000313" key="4">
    <source>
        <dbReference type="Proteomes" id="UP001164693"/>
    </source>
</evidence>
<dbReference type="EMBL" id="CP097463">
    <property type="protein sequence ID" value="WAX57501.1"/>
    <property type="molecule type" value="Genomic_DNA"/>
</dbReference>
<evidence type="ECO:0000313" key="3">
    <source>
        <dbReference type="EMBL" id="WAX57501.1"/>
    </source>
</evidence>
<protein>
    <submittedName>
        <fullName evidence="3">SRPBCC domain-containing protein</fullName>
    </submittedName>
</protein>
<reference evidence="3" key="1">
    <citation type="submission" date="2022-05" db="EMBL/GenBank/DDBJ databases">
        <title>Jatrophihabitans sp. SB3-54 whole genome sequence.</title>
        <authorList>
            <person name="Suh M.K."/>
            <person name="Eom M.K."/>
            <person name="Kim J.S."/>
            <person name="Kim H.S."/>
            <person name="Do H.E."/>
            <person name="Shin Y.K."/>
            <person name="Lee J.-S."/>
        </authorList>
    </citation>
    <scope>NUCLEOTIDE SEQUENCE</scope>
    <source>
        <strain evidence="3">SB3-54</strain>
    </source>
</reference>
<organism evidence="3 4">
    <name type="scientific">Jatrophihabitans cynanchi</name>
    <dbReference type="NCBI Taxonomy" id="2944128"/>
    <lineage>
        <taxon>Bacteria</taxon>
        <taxon>Bacillati</taxon>
        <taxon>Actinomycetota</taxon>
        <taxon>Actinomycetes</taxon>
        <taxon>Jatrophihabitantales</taxon>
        <taxon>Jatrophihabitantaceae</taxon>
        <taxon>Jatrophihabitans</taxon>
    </lineage>
</organism>
<dbReference type="SUPFAM" id="SSF55961">
    <property type="entry name" value="Bet v1-like"/>
    <property type="match status" value="1"/>
</dbReference>
<dbReference type="Pfam" id="PF08327">
    <property type="entry name" value="AHSA1"/>
    <property type="match status" value="1"/>
</dbReference>